<accession>A0ABT4E0V7</accession>
<gene>
    <name evidence="1" type="ORF">M5X09_26290</name>
</gene>
<dbReference type="InterPro" id="IPR046064">
    <property type="entry name" value="DUF6022"/>
</dbReference>
<organism evidence="1 2">
    <name type="scientific">Paenibacillus apiarius</name>
    <dbReference type="NCBI Taxonomy" id="46240"/>
    <lineage>
        <taxon>Bacteria</taxon>
        <taxon>Bacillati</taxon>
        <taxon>Bacillota</taxon>
        <taxon>Bacilli</taxon>
        <taxon>Bacillales</taxon>
        <taxon>Paenibacillaceae</taxon>
        <taxon>Paenibacillus</taxon>
    </lineage>
</organism>
<dbReference type="Proteomes" id="UP001207626">
    <property type="component" value="Unassembled WGS sequence"/>
</dbReference>
<dbReference type="EMBL" id="JAMDLW010000059">
    <property type="protein sequence ID" value="MCY9523115.1"/>
    <property type="molecule type" value="Genomic_DNA"/>
</dbReference>
<proteinExistence type="predicted"/>
<dbReference type="GeneID" id="77005555"/>
<reference evidence="1 2" key="1">
    <citation type="submission" date="2022-05" db="EMBL/GenBank/DDBJ databases">
        <title>Genome Sequencing of Bee-Associated Microbes.</title>
        <authorList>
            <person name="Dunlap C."/>
        </authorList>
    </citation>
    <scope>NUCLEOTIDE SEQUENCE [LARGE SCALE GENOMIC DNA]</scope>
    <source>
        <strain evidence="1 2">NRRL NRS-1438</strain>
    </source>
</reference>
<protein>
    <submittedName>
        <fullName evidence="1">DUF6022 family protein</fullName>
    </submittedName>
</protein>
<name>A0ABT4E0V7_9BACL</name>
<evidence type="ECO:0000313" key="2">
    <source>
        <dbReference type="Proteomes" id="UP001207626"/>
    </source>
</evidence>
<keyword evidence="2" id="KW-1185">Reference proteome</keyword>
<sequence>MNQAKPPMEFLQESNESRIDAIAHYIEGHISENWQSILQNNWGKLLKAYNEAGDMAYGSYLNLLFLSVHKQFKEAGLRPEPRFPGDFDISREWGNEEKNDQQRWMWSTVHSPDGEALGTIVTIVHHDHTQFRVPRQPQLIALRETGKEAVTAALSLRSADFKNAREFTVEYEEYLRSQQQEELKSPSID</sequence>
<evidence type="ECO:0000313" key="1">
    <source>
        <dbReference type="EMBL" id="MCY9523115.1"/>
    </source>
</evidence>
<dbReference type="Pfam" id="PF19486">
    <property type="entry name" value="DUF6022"/>
    <property type="match status" value="1"/>
</dbReference>
<dbReference type="RefSeq" id="WP_206097892.1">
    <property type="nucleotide sequence ID" value="NZ_JAFFHZ010000002.1"/>
</dbReference>
<comment type="caution">
    <text evidence="1">The sequence shown here is derived from an EMBL/GenBank/DDBJ whole genome shotgun (WGS) entry which is preliminary data.</text>
</comment>